<keyword evidence="2" id="KW-1185">Reference proteome</keyword>
<accession>A0A4R5CIG8</accession>
<evidence type="ECO:0000313" key="1">
    <source>
        <dbReference type="EMBL" id="TDD98899.1"/>
    </source>
</evidence>
<proteinExistence type="predicted"/>
<sequence>MNVREAAEAIEAALAAVPNLRVTRDPGASLDPPAAVIMPPRLTWETGCTEPTAATFLVYLTQRFDDRSIENLWDLVPVAAAAIDEGTDFAVVTIALPGTYQVGNADLPAYELTVEADL</sequence>
<dbReference type="Proteomes" id="UP000294739">
    <property type="component" value="Unassembled WGS sequence"/>
</dbReference>
<name>A0A4R5CIG8_9ACTN</name>
<evidence type="ECO:0008006" key="3">
    <source>
        <dbReference type="Google" id="ProtNLM"/>
    </source>
</evidence>
<comment type="caution">
    <text evidence="1">The sequence shown here is derived from an EMBL/GenBank/DDBJ whole genome shotgun (WGS) entry which is preliminary data.</text>
</comment>
<dbReference type="InParanoid" id="A0A4R5CIG8"/>
<dbReference type="EMBL" id="SMKZ01000064">
    <property type="protein sequence ID" value="TDD98899.1"/>
    <property type="molecule type" value="Genomic_DNA"/>
</dbReference>
<reference evidence="1 2" key="1">
    <citation type="submission" date="2019-03" db="EMBL/GenBank/DDBJ databases">
        <title>Draft genome sequences of novel Actinobacteria.</title>
        <authorList>
            <person name="Sahin N."/>
            <person name="Ay H."/>
            <person name="Saygin H."/>
        </authorList>
    </citation>
    <scope>NUCLEOTIDE SEQUENCE [LARGE SCALE GENOMIC DNA]</scope>
    <source>
        <strain evidence="1 2">5K138</strain>
    </source>
</reference>
<dbReference type="AlphaFoldDB" id="A0A4R5CIG8"/>
<evidence type="ECO:0000313" key="2">
    <source>
        <dbReference type="Proteomes" id="UP000294739"/>
    </source>
</evidence>
<protein>
    <recommendedName>
        <fullName evidence="3">DUF3168 domain-containing protein</fullName>
    </recommendedName>
</protein>
<gene>
    <name evidence="1" type="ORF">E1269_28250</name>
</gene>
<organism evidence="1 2">
    <name type="scientific">Jiangella asiatica</name>
    <dbReference type="NCBI Taxonomy" id="2530372"/>
    <lineage>
        <taxon>Bacteria</taxon>
        <taxon>Bacillati</taxon>
        <taxon>Actinomycetota</taxon>
        <taxon>Actinomycetes</taxon>
        <taxon>Jiangellales</taxon>
        <taxon>Jiangellaceae</taxon>
        <taxon>Jiangella</taxon>
    </lineage>
</organism>
<dbReference type="OrthoDB" id="3695286at2"/>
<dbReference type="RefSeq" id="WP_131900930.1">
    <property type="nucleotide sequence ID" value="NZ_SMKZ01000064.1"/>
</dbReference>